<dbReference type="SMART" id="SM00283">
    <property type="entry name" value="MA"/>
    <property type="match status" value="1"/>
</dbReference>
<gene>
    <name evidence="4" type="ORF">NYG85_02865</name>
</gene>
<reference evidence="4" key="2">
    <citation type="journal article" date="2023" name="Microorganisms">
        <title>Isolation and Genomic Characteristics of Cat-Borne Campylobacter felis sp. nov. and Sheep-Borne Campylobacter ovis sp. nov.</title>
        <authorList>
            <person name="Wang H."/>
            <person name="Li Y."/>
            <person name="Gu Y."/>
            <person name="Zhou G."/>
            <person name="Chen X."/>
            <person name="Zhang X."/>
            <person name="Shao Z."/>
            <person name="Zhang J."/>
            <person name="Zhang M."/>
        </authorList>
    </citation>
    <scope>NUCLEOTIDE SEQUENCE</scope>
    <source>
        <strain evidence="4">PS10</strain>
    </source>
</reference>
<proteinExistence type="predicted"/>
<dbReference type="Pfam" id="PF00015">
    <property type="entry name" value="MCPsignal"/>
    <property type="match status" value="1"/>
</dbReference>
<accession>A0ABT7HN28</accession>
<organism evidence="4 5">
    <name type="scientific">Campylobacter gastrosuis</name>
    <dbReference type="NCBI Taxonomy" id="2974576"/>
    <lineage>
        <taxon>Bacteria</taxon>
        <taxon>Pseudomonadati</taxon>
        <taxon>Campylobacterota</taxon>
        <taxon>Epsilonproteobacteria</taxon>
        <taxon>Campylobacterales</taxon>
        <taxon>Campylobacteraceae</taxon>
        <taxon>Campylobacter</taxon>
    </lineage>
</organism>
<dbReference type="PANTHER" id="PTHR32089:SF114">
    <property type="entry name" value="METHYL-ACCEPTING CHEMOTAXIS PROTEIN MCPB"/>
    <property type="match status" value="1"/>
</dbReference>
<protein>
    <submittedName>
        <fullName evidence="4">Methyl-accepting chemotaxis protein</fullName>
    </submittedName>
</protein>
<dbReference type="EMBL" id="JANURM010000002">
    <property type="protein sequence ID" value="MDL0088320.1"/>
    <property type="molecule type" value="Genomic_DNA"/>
</dbReference>
<dbReference type="SUPFAM" id="SSF58104">
    <property type="entry name" value="Methyl-accepting chemotaxis protein (MCP) signaling domain"/>
    <property type="match status" value="1"/>
</dbReference>
<evidence type="ECO:0000313" key="4">
    <source>
        <dbReference type="EMBL" id="MDL0088320.1"/>
    </source>
</evidence>
<dbReference type="PANTHER" id="PTHR32089">
    <property type="entry name" value="METHYL-ACCEPTING CHEMOTAXIS PROTEIN MCPB"/>
    <property type="match status" value="1"/>
</dbReference>
<evidence type="ECO:0000259" key="3">
    <source>
        <dbReference type="PROSITE" id="PS50111"/>
    </source>
</evidence>
<evidence type="ECO:0000256" key="1">
    <source>
        <dbReference type="ARBA" id="ARBA00023224"/>
    </source>
</evidence>
<evidence type="ECO:0000256" key="2">
    <source>
        <dbReference type="PROSITE-ProRule" id="PRU00284"/>
    </source>
</evidence>
<dbReference type="PROSITE" id="PS50111">
    <property type="entry name" value="CHEMOTAXIS_TRANSDUC_2"/>
    <property type="match status" value="1"/>
</dbReference>
<feature type="domain" description="Methyl-accepting transducer" evidence="3">
    <location>
        <begin position="1"/>
        <end position="201"/>
    </location>
</feature>
<keyword evidence="1 2" id="KW-0807">Transducer</keyword>
<name>A0ABT7HN28_9BACT</name>
<evidence type="ECO:0000313" key="5">
    <source>
        <dbReference type="Proteomes" id="UP001173801"/>
    </source>
</evidence>
<reference evidence="4" key="1">
    <citation type="submission" date="2022-08" db="EMBL/GenBank/DDBJ databases">
        <authorList>
            <person name="Wang H."/>
        </authorList>
    </citation>
    <scope>NUCLEOTIDE SEQUENCE</scope>
    <source>
        <strain evidence="4">PS10</strain>
    </source>
</reference>
<dbReference type="InterPro" id="IPR004089">
    <property type="entry name" value="MCPsignal_dom"/>
</dbReference>
<sequence length="216" mass="23370">MQAARSGIDDANHAITELSSKIEKSVQTELELSDKISNLSKDAEQVKSVLVVIHDIADQTNLLALNAAIEAARAGEHGRGFAVVADEVRQLAERTQKSLTEINATINVIVAAINQSSEQMSVNSEQIKELTIVAQNVKDKITTLGESMQKAILLSDQNVNDYIKTSQSVGEILDAMGQIDKISSQNTKGVEEIAAAAEHLSKMTEMLNEKLGKFKV</sequence>
<comment type="caution">
    <text evidence="4">The sequence shown here is derived from an EMBL/GenBank/DDBJ whole genome shotgun (WGS) entry which is preliminary data.</text>
</comment>
<dbReference type="Gene3D" id="1.10.287.950">
    <property type="entry name" value="Methyl-accepting chemotaxis protein"/>
    <property type="match status" value="1"/>
</dbReference>
<dbReference type="Proteomes" id="UP001173801">
    <property type="component" value="Unassembled WGS sequence"/>
</dbReference>
<keyword evidence="5" id="KW-1185">Reference proteome</keyword>